<proteinExistence type="predicted"/>
<evidence type="ECO:0000313" key="3">
    <source>
        <dbReference type="Proteomes" id="UP000472274"/>
    </source>
</evidence>
<protein>
    <submittedName>
        <fullName evidence="2">Uncharacterized protein</fullName>
    </submittedName>
</protein>
<dbReference type="Ensembl" id="ENSTMTT00000005997.1">
    <property type="protein sequence ID" value="ENSTMTP00000005803.1"/>
    <property type="gene ID" value="ENSTMTG00000004305.1"/>
</dbReference>
<sequence>MGESMSKRLKLQLGGEAEMEERAFSNPYPDYQLHGAAAATSSSPSEAAETQRDPAPSPVGEEPESLPFGPDGKVSERARAGPGGPPPPSIRERSGLPSSVLEPCRALERSASSPRLRGSGPARGVLCWCCLLPLVAGLRVGRRGQRLEGGKARGHMGCNRVVIDKG</sequence>
<accession>A0A674ICI8</accession>
<feature type="region of interest" description="Disordered" evidence="1">
    <location>
        <begin position="1"/>
        <end position="103"/>
    </location>
</feature>
<keyword evidence="3" id="KW-1185">Reference proteome</keyword>
<dbReference type="GeneTree" id="ENSGT01040000241072"/>
<dbReference type="AlphaFoldDB" id="A0A674ICI8"/>
<dbReference type="Proteomes" id="UP000472274">
    <property type="component" value="Unplaced"/>
</dbReference>
<organism evidence="2 3">
    <name type="scientific">Terrapene triunguis</name>
    <name type="common">Three-toed box turtle</name>
    <dbReference type="NCBI Taxonomy" id="2587831"/>
    <lineage>
        <taxon>Eukaryota</taxon>
        <taxon>Metazoa</taxon>
        <taxon>Chordata</taxon>
        <taxon>Craniata</taxon>
        <taxon>Vertebrata</taxon>
        <taxon>Euteleostomi</taxon>
        <taxon>Archelosauria</taxon>
        <taxon>Testudinata</taxon>
        <taxon>Testudines</taxon>
        <taxon>Cryptodira</taxon>
        <taxon>Durocryptodira</taxon>
        <taxon>Testudinoidea</taxon>
        <taxon>Emydidae</taxon>
        <taxon>Terrapene</taxon>
    </lineage>
</organism>
<name>A0A674ICI8_9SAUR</name>
<evidence type="ECO:0000313" key="2">
    <source>
        <dbReference type="Ensembl" id="ENSTMTP00000005803.1"/>
    </source>
</evidence>
<dbReference type="InParanoid" id="A0A674ICI8"/>
<evidence type="ECO:0000256" key="1">
    <source>
        <dbReference type="SAM" id="MobiDB-lite"/>
    </source>
</evidence>
<reference evidence="2" key="1">
    <citation type="submission" date="2025-08" db="UniProtKB">
        <authorList>
            <consortium name="Ensembl"/>
        </authorList>
    </citation>
    <scope>IDENTIFICATION</scope>
</reference>
<reference evidence="2" key="2">
    <citation type="submission" date="2025-09" db="UniProtKB">
        <authorList>
            <consortium name="Ensembl"/>
        </authorList>
    </citation>
    <scope>IDENTIFICATION</scope>
</reference>
<feature type="compositionally biased region" description="Low complexity" evidence="1">
    <location>
        <begin position="36"/>
        <end position="48"/>
    </location>
</feature>